<sequence>MRTRLRTDPLPTLAVLAGTAMVIAVPLTLAWLPMWADRYGAVLVYLAFLEYGGVAAGLVRWGVGEFRRSAPTWVARIEDQRLLLGRSRDT</sequence>
<feature type="transmembrane region" description="Helical" evidence="1">
    <location>
        <begin position="39"/>
        <end position="59"/>
    </location>
</feature>
<protein>
    <submittedName>
        <fullName evidence="2">Uncharacterized protein</fullName>
    </submittedName>
</protein>
<dbReference type="AlphaFoldDB" id="A0A7D6ZTW2"/>
<reference evidence="2 3" key="1">
    <citation type="submission" date="2020-07" db="EMBL/GenBank/DDBJ databases">
        <authorList>
            <person name="Zhuang K."/>
            <person name="Ran Y."/>
        </authorList>
    </citation>
    <scope>NUCLEOTIDE SEQUENCE [LARGE SCALE GENOMIC DNA]</scope>
    <source>
        <strain evidence="2 3">WCH-YHL-001</strain>
    </source>
</reference>
<dbReference type="Proteomes" id="UP000515512">
    <property type="component" value="Chromosome"/>
</dbReference>
<gene>
    <name evidence="2" type="ORF">H0264_24760</name>
</gene>
<accession>A0A7D6ZTW2</accession>
<evidence type="ECO:0000313" key="2">
    <source>
        <dbReference type="EMBL" id="QLY28549.1"/>
    </source>
</evidence>
<keyword evidence="3" id="KW-1185">Reference proteome</keyword>
<evidence type="ECO:0000256" key="1">
    <source>
        <dbReference type="SAM" id="Phobius"/>
    </source>
</evidence>
<name>A0A7D6ZTW2_9NOCA</name>
<dbReference type="RefSeq" id="WP_181579755.1">
    <property type="nucleotide sequence ID" value="NZ_CP059399.1"/>
</dbReference>
<keyword evidence="1" id="KW-0812">Transmembrane</keyword>
<organism evidence="2 3">
    <name type="scientific">Nocardia huaxiensis</name>
    <dbReference type="NCBI Taxonomy" id="2755382"/>
    <lineage>
        <taxon>Bacteria</taxon>
        <taxon>Bacillati</taxon>
        <taxon>Actinomycetota</taxon>
        <taxon>Actinomycetes</taxon>
        <taxon>Mycobacteriales</taxon>
        <taxon>Nocardiaceae</taxon>
        <taxon>Nocardia</taxon>
    </lineage>
</organism>
<proteinExistence type="predicted"/>
<feature type="transmembrane region" description="Helical" evidence="1">
    <location>
        <begin position="12"/>
        <end position="33"/>
    </location>
</feature>
<dbReference type="EMBL" id="CP059399">
    <property type="protein sequence ID" value="QLY28549.1"/>
    <property type="molecule type" value="Genomic_DNA"/>
</dbReference>
<evidence type="ECO:0000313" key="3">
    <source>
        <dbReference type="Proteomes" id="UP000515512"/>
    </source>
</evidence>
<keyword evidence="1" id="KW-1133">Transmembrane helix</keyword>
<keyword evidence="1" id="KW-0472">Membrane</keyword>
<dbReference type="KEGG" id="nhu:H0264_24760"/>